<organism evidence="1 2">
    <name type="scientific">Gordonia amicalis</name>
    <dbReference type="NCBI Taxonomy" id="89053"/>
    <lineage>
        <taxon>Bacteria</taxon>
        <taxon>Bacillati</taxon>
        <taxon>Actinomycetota</taxon>
        <taxon>Actinomycetes</taxon>
        <taxon>Mycobacteriales</taxon>
        <taxon>Gordoniaceae</taxon>
        <taxon>Gordonia</taxon>
    </lineage>
</organism>
<protein>
    <submittedName>
        <fullName evidence="1">Uncharacterized protein</fullName>
    </submittedName>
</protein>
<accession>A0AAE4R279</accession>
<dbReference type="RefSeq" id="WP_317510159.1">
    <property type="nucleotide sequence ID" value="NZ_JAWLKH010000001.1"/>
</dbReference>
<proteinExistence type="predicted"/>
<sequence>MTDDEFITEADHILQRRIDAQHDADLDLIESGAAAARQLLADLERHRDEQPDKLAEMRSQADTERDWTRIHEPWSSTLGAIPSYRTDGETAELHGILSMPSIAAKEIWGCRLAFDVASSDRPANDIVQEYFGDIRDTDHLMLVFAAAIDTLADHVIKPMLDVVEQRGGDYEMRVRLADAARNAWATRIGEASA</sequence>
<reference evidence="1" key="1">
    <citation type="submission" date="2023-10" db="EMBL/GenBank/DDBJ databases">
        <title>Development of a sustainable strategy for remediation of hydrocarbon-contaminated territories based on the waste exchange concept.</title>
        <authorList>
            <person name="Krivoruchko A."/>
        </authorList>
    </citation>
    <scope>NUCLEOTIDE SEQUENCE</scope>
    <source>
        <strain evidence="1">IEGM 1279</strain>
    </source>
</reference>
<evidence type="ECO:0000313" key="2">
    <source>
        <dbReference type="Proteomes" id="UP001185922"/>
    </source>
</evidence>
<comment type="caution">
    <text evidence="1">The sequence shown here is derived from an EMBL/GenBank/DDBJ whole genome shotgun (WGS) entry which is preliminary data.</text>
</comment>
<dbReference type="Proteomes" id="UP001185922">
    <property type="component" value="Unassembled WGS sequence"/>
</dbReference>
<dbReference type="EMBL" id="JAWLKH010000001">
    <property type="protein sequence ID" value="MDV6310318.1"/>
    <property type="molecule type" value="Genomic_DNA"/>
</dbReference>
<name>A0AAE4R279_9ACTN</name>
<gene>
    <name evidence="1" type="ORF">R3Q15_00120</name>
</gene>
<evidence type="ECO:0000313" key="1">
    <source>
        <dbReference type="EMBL" id="MDV6310318.1"/>
    </source>
</evidence>
<dbReference type="AlphaFoldDB" id="A0AAE4R279"/>